<proteinExistence type="inferred from homology"/>
<dbReference type="GO" id="GO:0016779">
    <property type="term" value="F:nucleotidyltransferase activity"/>
    <property type="evidence" value="ECO:0007669"/>
    <property type="project" value="UniProtKB-KW"/>
</dbReference>
<dbReference type="Proteomes" id="UP001157160">
    <property type="component" value="Unassembled WGS sequence"/>
</dbReference>
<comment type="caution">
    <text evidence="6">Lacks conserved residue(s) required for the propagation of feature annotation.</text>
</comment>
<evidence type="ECO:0000256" key="2">
    <source>
        <dbReference type="ARBA" id="ARBA00022676"/>
    </source>
</evidence>
<evidence type="ECO:0000259" key="8">
    <source>
        <dbReference type="PROSITE" id="PS52018"/>
    </source>
</evidence>
<dbReference type="Pfam" id="PF14487">
    <property type="entry name" value="DarT"/>
    <property type="match status" value="1"/>
</dbReference>
<dbReference type="EMBL" id="BSUL01000001">
    <property type="protein sequence ID" value="GMA27260.1"/>
    <property type="molecule type" value="Genomic_DNA"/>
</dbReference>
<dbReference type="PROSITE" id="PS52018">
    <property type="entry name" value="DART"/>
    <property type="match status" value="1"/>
</dbReference>
<keyword evidence="1 6" id="KW-1277">Toxin-antitoxin system</keyword>
<evidence type="ECO:0000313" key="10">
    <source>
        <dbReference type="Proteomes" id="UP001157160"/>
    </source>
</evidence>
<organism evidence="9 10">
    <name type="scientific">Arenivirga flava</name>
    <dbReference type="NCBI Taxonomy" id="1930060"/>
    <lineage>
        <taxon>Bacteria</taxon>
        <taxon>Bacillati</taxon>
        <taxon>Actinomycetota</taxon>
        <taxon>Actinomycetes</taxon>
        <taxon>Micrococcales</taxon>
        <taxon>Microbacteriaceae</taxon>
        <taxon>Arenivirga</taxon>
    </lineage>
</organism>
<evidence type="ECO:0000256" key="4">
    <source>
        <dbReference type="ARBA" id="ARBA00022695"/>
    </source>
</evidence>
<keyword evidence="2" id="KW-0328">Glycosyltransferase</keyword>
<evidence type="ECO:0000256" key="6">
    <source>
        <dbReference type="PROSITE-ProRule" id="PRU01362"/>
    </source>
</evidence>
<keyword evidence="3" id="KW-0808">Transferase</keyword>
<keyword evidence="4" id="KW-0548">Nucleotidyltransferase</keyword>
<comment type="caution">
    <text evidence="9">The sequence shown here is derived from an EMBL/GenBank/DDBJ whole genome shotgun (WGS) entry which is preliminary data.</text>
</comment>
<dbReference type="InterPro" id="IPR029494">
    <property type="entry name" value="DarT"/>
</dbReference>
<feature type="region of interest" description="Disordered" evidence="7">
    <location>
        <begin position="21"/>
        <end position="44"/>
    </location>
</feature>
<evidence type="ECO:0000313" key="9">
    <source>
        <dbReference type="EMBL" id="GMA27260.1"/>
    </source>
</evidence>
<evidence type="ECO:0000256" key="5">
    <source>
        <dbReference type="ARBA" id="ARBA00023125"/>
    </source>
</evidence>
<comment type="similarity">
    <text evidence="6">Belongs to the DarT ADP-ribosyltransferase family.</text>
</comment>
<accession>A0AA37UHW1</accession>
<dbReference type="GO" id="GO:0003677">
    <property type="term" value="F:DNA binding"/>
    <property type="evidence" value="ECO:0007669"/>
    <property type="project" value="UniProtKB-UniRule"/>
</dbReference>
<sequence>MTECRHGFDEELCDICSPRRTAEPVRTAPAPRRAPVSKARERVAPTSLRDPAPAATVVHQAKTSVPFAQRRLYHVTHVDNIAGILADGAIRAGAIPDVDLITPEGRAAIAERELVPGAPLAGFVPFLLSPDALWWNALRAAEAGEQYSRAARKAATADFVVLIATTAAAGPEIVVTDGPVGAASTSFAVGADAAVPLLRRVQVRDPDLRSAEAYVNGSYAVAELAMVATANEPIRAEVKRLVGLAGVRLPRLGVFPPMFQPTVDDEV</sequence>
<protein>
    <recommendedName>
        <fullName evidence="8">DarT domain-containing protein</fullName>
    </recommendedName>
</protein>
<feature type="domain" description="DarT" evidence="8">
    <location>
        <begin position="70"/>
        <end position="260"/>
    </location>
</feature>
<reference evidence="9 10" key="1">
    <citation type="journal article" date="2014" name="Int. J. Syst. Evol. Microbiol.">
        <title>Complete genome sequence of Corynebacterium casei LMG S-19264T (=DSM 44701T), isolated from a smear-ripened cheese.</title>
        <authorList>
            <consortium name="US DOE Joint Genome Institute (JGI-PGF)"/>
            <person name="Walter F."/>
            <person name="Albersmeier A."/>
            <person name="Kalinowski J."/>
            <person name="Ruckert C."/>
        </authorList>
    </citation>
    <scope>NUCLEOTIDE SEQUENCE [LARGE SCALE GENOMIC DNA]</scope>
    <source>
        <strain evidence="9 10">NBRC 112289</strain>
    </source>
</reference>
<evidence type="ECO:0000256" key="3">
    <source>
        <dbReference type="ARBA" id="ARBA00022679"/>
    </source>
</evidence>
<dbReference type="AlphaFoldDB" id="A0AA37UHW1"/>
<evidence type="ECO:0000256" key="1">
    <source>
        <dbReference type="ARBA" id="ARBA00022649"/>
    </source>
</evidence>
<dbReference type="GO" id="GO:0016757">
    <property type="term" value="F:glycosyltransferase activity"/>
    <property type="evidence" value="ECO:0007669"/>
    <property type="project" value="UniProtKB-KW"/>
</dbReference>
<name>A0AA37UHW1_9MICO</name>
<gene>
    <name evidence="9" type="ORF">GCM10025874_05130</name>
</gene>
<keyword evidence="5 6" id="KW-0238">DNA-binding</keyword>
<keyword evidence="10" id="KW-1185">Reference proteome</keyword>
<feature type="compositionally biased region" description="Low complexity" evidence="7">
    <location>
        <begin position="24"/>
        <end position="36"/>
    </location>
</feature>
<evidence type="ECO:0000256" key="7">
    <source>
        <dbReference type="SAM" id="MobiDB-lite"/>
    </source>
</evidence>